<feature type="compositionally biased region" description="Polar residues" evidence="1">
    <location>
        <begin position="20"/>
        <end position="42"/>
    </location>
</feature>
<evidence type="ECO:0000313" key="4">
    <source>
        <dbReference type="RefSeq" id="XP_033581136.1"/>
    </source>
</evidence>
<evidence type="ECO:0000256" key="1">
    <source>
        <dbReference type="SAM" id="MobiDB-lite"/>
    </source>
</evidence>
<feature type="compositionally biased region" description="Basic and acidic residues" evidence="1">
    <location>
        <begin position="51"/>
        <end position="62"/>
    </location>
</feature>
<feature type="region of interest" description="Disordered" evidence="1">
    <location>
        <begin position="113"/>
        <end position="140"/>
    </location>
</feature>
<dbReference type="GeneID" id="54462714"/>
<organism evidence="2">
    <name type="scientific">Mytilinidion resinicola</name>
    <dbReference type="NCBI Taxonomy" id="574789"/>
    <lineage>
        <taxon>Eukaryota</taxon>
        <taxon>Fungi</taxon>
        <taxon>Dikarya</taxon>
        <taxon>Ascomycota</taxon>
        <taxon>Pezizomycotina</taxon>
        <taxon>Dothideomycetes</taxon>
        <taxon>Pleosporomycetidae</taxon>
        <taxon>Mytilinidiales</taxon>
        <taxon>Mytilinidiaceae</taxon>
        <taxon>Mytilinidion</taxon>
    </lineage>
</organism>
<dbReference type="RefSeq" id="XP_033581136.1">
    <property type="nucleotide sequence ID" value="XM_033721821.1"/>
</dbReference>
<protein>
    <submittedName>
        <fullName evidence="2 4">Uncharacterized protein</fullName>
    </submittedName>
</protein>
<evidence type="ECO:0000313" key="2">
    <source>
        <dbReference type="EMBL" id="KAF2814172.1"/>
    </source>
</evidence>
<sequence length="307" mass="32768">MSRQHTIRKRGPDALFLPAATQSSSTPCRPSNPRSRHSTISLNPPLLARAKAGEDEARRKDPTAMNRRTHKPPLTTPHCHRNRTPVHRQLRVFPCWLTRLSTIPVLAHKSELRPRPRTHPVGYGGREDKTANASTSASWGGPAKPLRIKLVLDRSCQLSSPGGSGLASGDRPSACSACRSDSGLVGAWDGFRATAAGVHETSSARGRAMSGLSNPATPGAFCCIPLWLGGGLRPGSAPGCGGGASGEGGGRSRMDLESRQNREQIWSSLAYYTTYQIGLSGAVSEVWDVTIYLARYADASPEPQSEG</sequence>
<accession>A0A6A6YZ27</accession>
<feature type="region of interest" description="Disordered" evidence="1">
    <location>
        <begin position="1"/>
        <end position="81"/>
    </location>
</feature>
<dbReference type="AlphaFoldDB" id="A0A6A6YZ27"/>
<dbReference type="Proteomes" id="UP000504636">
    <property type="component" value="Unplaced"/>
</dbReference>
<dbReference type="EMBL" id="MU003695">
    <property type="protein sequence ID" value="KAF2814172.1"/>
    <property type="molecule type" value="Genomic_DNA"/>
</dbReference>
<evidence type="ECO:0000313" key="3">
    <source>
        <dbReference type="Proteomes" id="UP000504636"/>
    </source>
</evidence>
<gene>
    <name evidence="2 4" type="ORF">BDZ99DRAFT_473279</name>
</gene>
<name>A0A6A6YZ27_9PEZI</name>
<keyword evidence="3" id="KW-1185">Reference proteome</keyword>
<reference evidence="2 4" key="1">
    <citation type="journal article" date="2020" name="Stud. Mycol.">
        <title>101 Dothideomycetes genomes: a test case for predicting lifestyles and emergence of pathogens.</title>
        <authorList>
            <person name="Haridas S."/>
            <person name="Albert R."/>
            <person name="Binder M."/>
            <person name="Bloem J."/>
            <person name="Labutti K."/>
            <person name="Salamov A."/>
            <person name="Andreopoulos B."/>
            <person name="Baker S."/>
            <person name="Barry K."/>
            <person name="Bills G."/>
            <person name="Bluhm B."/>
            <person name="Cannon C."/>
            <person name="Castanera R."/>
            <person name="Culley D."/>
            <person name="Daum C."/>
            <person name="Ezra D."/>
            <person name="Gonzalez J."/>
            <person name="Henrissat B."/>
            <person name="Kuo A."/>
            <person name="Liang C."/>
            <person name="Lipzen A."/>
            <person name="Lutzoni F."/>
            <person name="Magnuson J."/>
            <person name="Mondo S."/>
            <person name="Nolan M."/>
            <person name="Ohm R."/>
            <person name="Pangilinan J."/>
            <person name="Park H.-J."/>
            <person name="Ramirez L."/>
            <person name="Alfaro M."/>
            <person name="Sun H."/>
            <person name="Tritt A."/>
            <person name="Yoshinaga Y."/>
            <person name="Zwiers L.-H."/>
            <person name="Turgeon B."/>
            <person name="Goodwin S."/>
            <person name="Spatafora J."/>
            <person name="Crous P."/>
            <person name="Grigoriev I."/>
        </authorList>
    </citation>
    <scope>NUCLEOTIDE SEQUENCE</scope>
    <source>
        <strain evidence="2 4">CBS 304.34</strain>
    </source>
</reference>
<reference evidence="4" key="3">
    <citation type="submission" date="2025-04" db="UniProtKB">
        <authorList>
            <consortium name="RefSeq"/>
        </authorList>
    </citation>
    <scope>IDENTIFICATION</scope>
    <source>
        <strain evidence="4">CBS 304.34</strain>
    </source>
</reference>
<reference evidence="4" key="2">
    <citation type="submission" date="2020-04" db="EMBL/GenBank/DDBJ databases">
        <authorList>
            <consortium name="NCBI Genome Project"/>
        </authorList>
    </citation>
    <scope>NUCLEOTIDE SEQUENCE</scope>
    <source>
        <strain evidence="4">CBS 304.34</strain>
    </source>
</reference>
<proteinExistence type="predicted"/>